<feature type="domain" description="SRCR" evidence="4">
    <location>
        <begin position="32"/>
        <end position="132"/>
    </location>
</feature>
<dbReference type="SMART" id="SM00202">
    <property type="entry name" value="SR"/>
    <property type="match status" value="1"/>
</dbReference>
<dbReference type="AlphaFoldDB" id="A0A3B4AHH1"/>
<keyword evidence="6" id="KW-1185">Reference proteome</keyword>
<dbReference type="Pfam" id="PF00530">
    <property type="entry name" value="SRCR"/>
    <property type="match status" value="1"/>
</dbReference>
<dbReference type="PROSITE" id="PS00420">
    <property type="entry name" value="SRCR_1"/>
    <property type="match status" value="1"/>
</dbReference>
<dbReference type="InterPro" id="IPR001190">
    <property type="entry name" value="SRCR"/>
</dbReference>
<keyword evidence="2 3" id="KW-1015">Disulfide bond</keyword>
<dbReference type="FunFam" id="3.10.250.10:FF:000001">
    <property type="entry name" value="Lysyl oxidase 4 isoform X1"/>
    <property type="match status" value="1"/>
</dbReference>
<evidence type="ECO:0000313" key="6">
    <source>
        <dbReference type="Proteomes" id="UP000261520"/>
    </source>
</evidence>
<evidence type="ECO:0000256" key="2">
    <source>
        <dbReference type="ARBA" id="ARBA00023157"/>
    </source>
</evidence>
<accession>A0A3B4AHH1</accession>
<evidence type="ECO:0000313" key="5">
    <source>
        <dbReference type="Ensembl" id="ENSPMGP00000016543.1"/>
    </source>
</evidence>
<sequence>MPRGHLGGLSPPHSVWRQPELLPCALLETGDAALVNGNKACEGRLEILYEGEWGTVCDDDWDMVDASVVCRQLGCGQPQAKRTTAYFGPGTGPILIDNVECDGFEAELGQCRNAGWGVHNCSHYEDVGVQCKGKDITYHNAELRMHSYTKHLQLNFVRSCLSASLHVWGEGAVFFCQDLLENDIPNVSGTALIKLI</sequence>
<evidence type="ECO:0000259" key="4">
    <source>
        <dbReference type="PROSITE" id="PS50287"/>
    </source>
</evidence>
<dbReference type="PROSITE" id="PS50287">
    <property type="entry name" value="SRCR_2"/>
    <property type="match status" value="1"/>
</dbReference>
<evidence type="ECO:0000256" key="1">
    <source>
        <dbReference type="ARBA" id="ARBA00022729"/>
    </source>
</evidence>
<feature type="disulfide bond" evidence="3">
    <location>
        <begin position="57"/>
        <end position="121"/>
    </location>
</feature>
<feature type="disulfide bond" evidence="3">
    <location>
        <begin position="70"/>
        <end position="131"/>
    </location>
</feature>
<dbReference type="Gene3D" id="3.10.250.10">
    <property type="entry name" value="SRCR-like domain"/>
    <property type="match status" value="1"/>
</dbReference>
<protein>
    <recommendedName>
        <fullName evidence="4">SRCR domain-containing protein</fullName>
    </recommendedName>
</protein>
<keyword evidence="1" id="KW-0732">Signal</keyword>
<organism evidence="5 6">
    <name type="scientific">Periophthalmus magnuspinnatus</name>
    <dbReference type="NCBI Taxonomy" id="409849"/>
    <lineage>
        <taxon>Eukaryota</taxon>
        <taxon>Metazoa</taxon>
        <taxon>Chordata</taxon>
        <taxon>Craniata</taxon>
        <taxon>Vertebrata</taxon>
        <taxon>Euteleostomi</taxon>
        <taxon>Actinopterygii</taxon>
        <taxon>Neopterygii</taxon>
        <taxon>Teleostei</taxon>
        <taxon>Neoteleostei</taxon>
        <taxon>Acanthomorphata</taxon>
        <taxon>Gobiaria</taxon>
        <taxon>Gobiiformes</taxon>
        <taxon>Gobioidei</taxon>
        <taxon>Gobiidae</taxon>
        <taxon>Oxudercinae</taxon>
        <taxon>Periophthalmus</taxon>
    </lineage>
</organism>
<dbReference type="GO" id="GO:0016020">
    <property type="term" value="C:membrane"/>
    <property type="evidence" value="ECO:0007669"/>
    <property type="project" value="InterPro"/>
</dbReference>
<dbReference type="PRINTS" id="PR00258">
    <property type="entry name" value="SPERACTRCPTR"/>
</dbReference>
<dbReference type="Ensembl" id="ENSPMGT00000017670.1">
    <property type="protein sequence ID" value="ENSPMGP00000016543.1"/>
    <property type="gene ID" value="ENSPMGG00000013592.1"/>
</dbReference>
<dbReference type="Proteomes" id="UP000261520">
    <property type="component" value="Unplaced"/>
</dbReference>
<proteinExistence type="predicted"/>
<reference evidence="5" key="2">
    <citation type="submission" date="2025-09" db="UniProtKB">
        <authorList>
            <consortium name="Ensembl"/>
        </authorList>
    </citation>
    <scope>IDENTIFICATION</scope>
</reference>
<dbReference type="PANTHER" id="PTHR48071:SF18">
    <property type="entry name" value="DELETED IN MALIGNANT BRAIN TUMORS 1 PROTEIN-RELATED"/>
    <property type="match status" value="1"/>
</dbReference>
<evidence type="ECO:0000256" key="3">
    <source>
        <dbReference type="PROSITE-ProRule" id="PRU00196"/>
    </source>
</evidence>
<dbReference type="PANTHER" id="PTHR48071">
    <property type="entry name" value="SRCR DOMAIN-CONTAINING PROTEIN"/>
    <property type="match status" value="1"/>
</dbReference>
<name>A0A3B4AHH1_9GOBI</name>
<dbReference type="InterPro" id="IPR036772">
    <property type="entry name" value="SRCR-like_dom_sf"/>
</dbReference>
<dbReference type="SUPFAM" id="SSF56487">
    <property type="entry name" value="SRCR-like"/>
    <property type="match status" value="1"/>
</dbReference>
<reference evidence="5" key="1">
    <citation type="submission" date="2025-08" db="UniProtKB">
        <authorList>
            <consortium name="Ensembl"/>
        </authorList>
    </citation>
    <scope>IDENTIFICATION</scope>
</reference>
<feature type="disulfide bond" evidence="3">
    <location>
        <begin position="101"/>
        <end position="111"/>
    </location>
</feature>